<feature type="compositionally biased region" description="Polar residues" evidence="1">
    <location>
        <begin position="17"/>
        <end position="26"/>
    </location>
</feature>
<gene>
    <name evidence="2" type="ORF">HJG59_009268</name>
</gene>
<proteinExistence type="predicted"/>
<dbReference type="InParanoid" id="A0A7J8DQ97"/>
<keyword evidence="3" id="KW-1185">Reference proteome</keyword>
<feature type="region of interest" description="Disordered" evidence="1">
    <location>
        <begin position="1"/>
        <end position="31"/>
    </location>
</feature>
<evidence type="ECO:0000313" key="2">
    <source>
        <dbReference type="EMBL" id="KAF6425225.1"/>
    </source>
</evidence>
<organism evidence="2 3">
    <name type="scientific">Molossus molossus</name>
    <name type="common">Pallas' mastiff bat</name>
    <name type="synonym">Vespertilio molossus</name>
    <dbReference type="NCBI Taxonomy" id="27622"/>
    <lineage>
        <taxon>Eukaryota</taxon>
        <taxon>Metazoa</taxon>
        <taxon>Chordata</taxon>
        <taxon>Craniata</taxon>
        <taxon>Vertebrata</taxon>
        <taxon>Euteleostomi</taxon>
        <taxon>Mammalia</taxon>
        <taxon>Eutheria</taxon>
        <taxon>Laurasiatheria</taxon>
        <taxon>Chiroptera</taxon>
        <taxon>Yangochiroptera</taxon>
        <taxon>Molossidae</taxon>
        <taxon>Molossus</taxon>
    </lineage>
</organism>
<dbReference type="EMBL" id="JACASF010000017">
    <property type="protein sequence ID" value="KAF6425225.1"/>
    <property type="molecule type" value="Genomic_DNA"/>
</dbReference>
<protein>
    <submittedName>
        <fullName evidence="2">Uncharacterized protein</fullName>
    </submittedName>
</protein>
<dbReference type="Proteomes" id="UP000550707">
    <property type="component" value="Unassembled WGS sequence"/>
</dbReference>
<comment type="caution">
    <text evidence="2">The sequence shown here is derived from an EMBL/GenBank/DDBJ whole genome shotgun (WGS) entry which is preliminary data.</text>
</comment>
<evidence type="ECO:0000313" key="3">
    <source>
        <dbReference type="Proteomes" id="UP000550707"/>
    </source>
</evidence>
<name>A0A7J8DQ97_MOLMO</name>
<reference evidence="2 3" key="1">
    <citation type="journal article" date="2020" name="Nature">
        <title>Six reference-quality genomes reveal evolution of bat adaptations.</title>
        <authorList>
            <person name="Jebb D."/>
            <person name="Huang Z."/>
            <person name="Pippel M."/>
            <person name="Hughes G.M."/>
            <person name="Lavrichenko K."/>
            <person name="Devanna P."/>
            <person name="Winkler S."/>
            <person name="Jermiin L.S."/>
            <person name="Skirmuntt E.C."/>
            <person name="Katzourakis A."/>
            <person name="Burkitt-Gray L."/>
            <person name="Ray D.A."/>
            <person name="Sullivan K.A.M."/>
            <person name="Roscito J.G."/>
            <person name="Kirilenko B.M."/>
            <person name="Davalos L.M."/>
            <person name="Corthals A.P."/>
            <person name="Power M.L."/>
            <person name="Jones G."/>
            <person name="Ransome R.D."/>
            <person name="Dechmann D.K.N."/>
            <person name="Locatelli A.G."/>
            <person name="Puechmaille S.J."/>
            <person name="Fedrigo O."/>
            <person name="Jarvis E.D."/>
            <person name="Hiller M."/>
            <person name="Vernes S.C."/>
            <person name="Myers E.W."/>
            <person name="Teeling E.C."/>
        </authorList>
    </citation>
    <scope>NUCLEOTIDE SEQUENCE [LARGE SCALE GENOMIC DNA]</scope>
    <source>
        <strain evidence="2">MMolMol1</strain>
        <tissue evidence="2">Muscle</tissue>
    </source>
</reference>
<evidence type="ECO:0000256" key="1">
    <source>
        <dbReference type="SAM" id="MobiDB-lite"/>
    </source>
</evidence>
<dbReference type="AlphaFoldDB" id="A0A7J8DQ97"/>
<sequence>MSLGLAATCRSVPGSAQPLTRASSQSSRDRDNAVIEWMTRERVNVDFTRPGDLLTRPPLKPTLTASPQGQTHTSLDLTLVWDKPSLTLCFSHTESHSLPPTSLALHRLSPRPVTTCNIRTDSLSANIHLSLKVASPGKSPTLLAPPTCSPLSVYSW</sequence>
<accession>A0A7J8DQ97</accession>